<accession>A0A7J9CLM8</accession>
<dbReference type="AlphaFoldDB" id="A0A7J9CLM8"/>
<keyword evidence="3" id="KW-1185">Reference proteome</keyword>
<comment type="caution">
    <text evidence="2">The sequence shown here is derived from an EMBL/GenBank/DDBJ whole genome shotgun (WGS) entry which is preliminary data.</text>
</comment>
<evidence type="ECO:0000256" key="1">
    <source>
        <dbReference type="SAM" id="MobiDB-lite"/>
    </source>
</evidence>
<sequence length="175" mass="19762">MIGVEKRCWLVASTSSGWQGRGKRKFASEEKNLENVLPNRKSEAIGTLEDVKLITGFLIERVIVIKVVKFEVEPRKKRTLDHYTSDEKDLKGGRLNDEEEINAVVECPSSFSQPVNIFINPPDAEEMSVDATYNDGNNFEFSDPYEDNVPKEVNAEEDDDDSDTDQCILLNTAET</sequence>
<dbReference type="Proteomes" id="UP000593579">
    <property type="component" value="Unassembled WGS sequence"/>
</dbReference>
<evidence type="ECO:0000313" key="3">
    <source>
        <dbReference type="Proteomes" id="UP000593579"/>
    </source>
</evidence>
<proteinExistence type="predicted"/>
<name>A0A7J9CLM8_GOSGO</name>
<gene>
    <name evidence="2" type="ORF">Gogos_003337</name>
</gene>
<feature type="region of interest" description="Disordered" evidence="1">
    <location>
        <begin position="135"/>
        <end position="175"/>
    </location>
</feature>
<dbReference type="EMBL" id="JABEZY010000011">
    <property type="protein sequence ID" value="MBA0749402.1"/>
    <property type="molecule type" value="Genomic_DNA"/>
</dbReference>
<protein>
    <submittedName>
        <fullName evidence="2">Uncharacterized protein</fullName>
    </submittedName>
</protein>
<reference evidence="2 3" key="1">
    <citation type="journal article" date="2019" name="Genome Biol. Evol.">
        <title>Insights into the evolution of the New World diploid cottons (Gossypium, subgenus Houzingenia) based on genome sequencing.</title>
        <authorList>
            <person name="Grover C.E."/>
            <person name="Arick M.A. 2nd"/>
            <person name="Thrash A."/>
            <person name="Conover J.L."/>
            <person name="Sanders W.S."/>
            <person name="Peterson D.G."/>
            <person name="Frelichowski J.E."/>
            <person name="Scheffler J.A."/>
            <person name="Scheffler B.E."/>
            <person name="Wendel J.F."/>
        </authorList>
    </citation>
    <scope>NUCLEOTIDE SEQUENCE [LARGE SCALE GENOMIC DNA]</scope>
    <source>
        <strain evidence="2">5</strain>
        <tissue evidence="2">Leaf</tissue>
    </source>
</reference>
<organism evidence="2 3">
    <name type="scientific">Gossypium gossypioides</name>
    <name type="common">Mexican cotton</name>
    <name type="synonym">Selera gossypioides</name>
    <dbReference type="NCBI Taxonomy" id="34282"/>
    <lineage>
        <taxon>Eukaryota</taxon>
        <taxon>Viridiplantae</taxon>
        <taxon>Streptophyta</taxon>
        <taxon>Embryophyta</taxon>
        <taxon>Tracheophyta</taxon>
        <taxon>Spermatophyta</taxon>
        <taxon>Magnoliopsida</taxon>
        <taxon>eudicotyledons</taxon>
        <taxon>Gunneridae</taxon>
        <taxon>Pentapetalae</taxon>
        <taxon>rosids</taxon>
        <taxon>malvids</taxon>
        <taxon>Malvales</taxon>
        <taxon>Malvaceae</taxon>
        <taxon>Malvoideae</taxon>
        <taxon>Gossypium</taxon>
    </lineage>
</organism>
<evidence type="ECO:0000313" key="2">
    <source>
        <dbReference type="EMBL" id="MBA0749402.1"/>
    </source>
</evidence>
<feature type="compositionally biased region" description="Acidic residues" evidence="1">
    <location>
        <begin position="155"/>
        <end position="164"/>
    </location>
</feature>